<protein>
    <submittedName>
        <fullName evidence="2">Uncharacterized protein</fullName>
    </submittedName>
</protein>
<evidence type="ECO:0000313" key="2">
    <source>
        <dbReference type="EMBL" id="GJN31180.1"/>
    </source>
</evidence>
<sequence length="78" mass="7679">MGGGINESSGDDGGGTVNATAAPSGGEEKKEEDGGHGGGGIFQKFMSSSHAPSPDSGTDHCGIVSSPNLLRNVEYASL</sequence>
<dbReference type="Proteomes" id="UP001054889">
    <property type="component" value="Unassembled WGS sequence"/>
</dbReference>
<reference evidence="2" key="2">
    <citation type="submission" date="2021-12" db="EMBL/GenBank/DDBJ databases">
        <title>Resequencing data analysis of finger millet.</title>
        <authorList>
            <person name="Hatakeyama M."/>
            <person name="Aluri S."/>
            <person name="Balachadran M.T."/>
            <person name="Sivarajan S.R."/>
            <person name="Poveda L."/>
            <person name="Shimizu-Inatsugi R."/>
            <person name="Schlapbach R."/>
            <person name="Sreeman S.M."/>
            <person name="Shimizu K.K."/>
        </authorList>
    </citation>
    <scope>NUCLEOTIDE SEQUENCE</scope>
</reference>
<reference evidence="2" key="1">
    <citation type="journal article" date="2018" name="DNA Res.">
        <title>Multiple hybrid de novo genome assembly of finger millet, an orphan allotetraploid crop.</title>
        <authorList>
            <person name="Hatakeyama M."/>
            <person name="Aluri S."/>
            <person name="Balachadran M.T."/>
            <person name="Sivarajan S.R."/>
            <person name="Patrignani A."/>
            <person name="Gruter S."/>
            <person name="Poveda L."/>
            <person name="Shimizu-Inatsugi R."/>
            <person name="Baeten J."/>
            <person name="Francoijs K.J."/>
            <person name="Nataraja K.N."/>
            <person name="Reddy Y.A.N."/>
            <person name="Phadnis S."/>
            <person name="Ravikumar R.L."/>
            <person name="Schlapbach R."/>
            <person name="Sreeman S.M."/>
            <person name="Shimizu K.K."/>
        </authorList>
    </citation>
    <scope>NUCLEOTIDE SEQUENCE</scope>
</reference>
<evidence type="ECO:0000256" key="1">
    <source>
        <dbReference type="SAM" id="MobiDB-lite"/>
    </source>
</evidence>
<name>A0AAV5F9Y5_ELECO</name>
<dbReference type="AlphaFoldDB" id="A0AAV5F9Y5"/>
<feature type="compositionally biased region" description="Basic and acidic residues" evidence="1">
    <location>
        <begin position="26"/>
        <end position="35"/>
    </location>
</feature>
<keyword evidence="3" id="KW-1185">Reference proteome</keyword>
<gene>
    <name evidence="2" type="primary">gb19545</name>
    <name evidence="2" type="ORF">PR202_gb19545</name>
</gene>
<evidence type="ECO:0000313" key="3">
    <source>
        <dbReference type="Proteomes" id="UP001054889"/>
    </source>
</evidence>
<feature type="region of interest" description="Disordered" evidence="1">
    <location>
        <begin position="1"/>
        <end position="65"/>
    </location>
</feature>
<organism evidence="2 3">
    <name type="scientific">Eleusine coracana subsp. coracana</name>
    <dbReference type="NCBI Taxonomy" id="191504"/>
    <lineage>
        <taxon>Eukaryota</taxon>
        <taxon>Viridiplantae</taxon>
        <taxon>Streptophyta</taxon>
        <taxon>Embryophyta</taxon>
        <taxon>Tracheophyta</taxon>
        <taxon>Spermatophyta</taxon>
        <taxon>Magnoliopsida</taxon>
        <taxon>Liliopsida</taxon>
        <taxon>Poales</taxon>
        <taxon>Poaceae</taxon>
        <taxon>PACMAD clade</taxon>
        <taxon>Chloridoideae</taxon>
        <taxon>Cynodonteae</taxon>
        <taxon>Eleusininae</taxon>
        <taxon>Eleusine</taxon>
    </lineage>
</organism>
<dbReference type="EMBL" id="BQKI01000082">
    <property type="protein sequence ID" value="GJN31180.1"/>
    <property type="molecule type" value="Genomic_DNA"/>
</dbReference>
<accession>A0AAV5F9Y5</accession>
<feature type="compositionally biased region" description="Gly residues" evidence="1">
    <location>
        <begin position="1"/>
        <end position="16"/>
    </location>
</feature>
<proteinExistence type="predicted"/>
<comment type="caution">
    <text evidence="2">The sequence shown here is derived from an EMBL/GenBank/DDBJ whole genome shotgun (WGS) entry which is preliminary data.</text>
</comment>